<evidence type="ECO:0000313" key="2">
    <source>
        <dbReference type="EMBL" id="GBP83253.1"/>
    </source>
</evidence>
<keyword evidence="3" id="KW-1185">Reference proteome</keyword>
<protein>
    <submittedName>
        <fullName evidence="2">Uncharacterized protein</fullName>
    </submittedName>
</protein>
<dbReference type="Proteomes" id="UP000299102">
    <property type="component" value="Unassembled WGS sequence"/>
</dbReference>
<evidence type="ECO:0000256" key="1">
    <source>
        <dbReference type="SAM" id="MobiDB-lite"/>
    </source>
</evidence>
<sequence length="96" mass="10549">MVGRAAWLRGPRLAPGQTRGDSATPPRVRHVDNAFSWPELLRVYRSAAKNFRTPKSENYVSLKTVCITNSVACTRRLESPAACGAVASLRAPRKAR</sequence>
<name>A0A4C1Z7Z1_EUMVA</name>
<organism evidence="2 3">
    <name type="scientific">Eumeta variegata</name>
    <name type="common">Bagworm moth</name>
    <name type="synonym">Eumeta japonica</name>
    <dbReference type="NCBI Taxonomy" id="151549"/>
    <lineage>
        <taxon>Eukaryota</taxon>
        <taxon>Metazoa</taxon>
        <taxon>Ecdysozoa</taxon>
        <taxon>Arthropoda</taxon>
        <taxon>Hexapoda</taxon>
        <taxon>Insecta</taxon>
        <taxon>Pterygota</taxon>
        <taxon>Neoptera</taxon>
        <taxon>Endopterygota</taxon>
        <taxon>Lepidoptera</taxon>
        <taxon>Glossata</taxon>
        <taxon>Ditrysia</taxon>
        <taxon>Tineoidea</taxon>
        <taxon>Psychidae</taxon>
        <taxon>Oiketicinae</taxon>
        <taxon>Eumeta</taxon>
    </lineage>
</organism>
<reference evidence="2 3" key="1">
    <citation type="journal article" date="2019" name="Commun. Biol.">
        <title>The bagworm genome reveals a unique fibroin gene that provides high tensile strength.</title>
        <authorList>
            <person name="Kono N."/>
            <person name="Nakamura H."/>
            <person name="Ohtoshi R."/>
            <person name="Tomita M."/>
            <person name="Numata K."/>
            <person name="Arakawa K."/>
        </authorList>
    </citation>
    <scope>NUCLEOTIDE SEQUENCE [LARGE SCALE GENOMIC DNA]</scope>
</reference>
<dbReference type="AlphaFoldDB" id="A0A4C1Z7Z1"/>
<proteinExistence type="predicted"/>
<evidence type="ECO:0000313" key="3">
    <source>
        <dbReference type="Proteomes" id="UP000299102"/>
    </source>
</evidence>
<gene>
    <name evidence="2" type="ORF">EVAR_52054_1</name>
</gene>
<accession>A0A4C1Z7Z1</accession>
<dbReference type="EMBL" id="BGZK01001611">
    <property type="protein sequence ID" value="GBP83253.1"/>
    <property type="molecule type" value="Genomic_DNA"/>
</dbReference>
<feature type="region of interest" description="Disordered" evidence="1">
    <location>
        <begin position="1"/>
        <end position="27"/>
    </location>
</feature>
<comment type="caution">
    <text evidence="2">The sequence shown here is derived from an EMBL/GenBank/DDBJ whole genome shotgun (WGS) entry which is preliminary data.</text>
</comment>